<evidence type="ECO:0000256" key="9">
    <source>
        <dbReference type="RuleBase" id="RU003737"/>
    </source>
</evidence>
<evidence type="ECO:0000256" key="1">
    <source>
        <dbReference type="ARBA" id="ARBA00001933"/>
    </source>
</evidence>
<keyword evidence="13" id="KW-1185">Reference proteome</keyword>
<evidence type="ECO:0000256" key="5">
    <source>
        <dbReference type="ARBA" id="ARBA00034115"/>
    </source>
</evidence>
<comment type="catalytic activity">
    <reaction evidence="7">
        <text>L-ornithine + H(+) = putrescine + CO2</text>
        <dbReference type="Rhea" id="RHEA:22964"/>
        <dbReference type="ChEBI" id="CHEBI:15378"/>
        <dbReference type="ChEBI" id="CHEBI:16526"/>
        <dbReference type="ChEBI" id="CHEBI:46911"/>
        <dbReference type="ChEBI" id="CHEBI:326268"/>
        <dbReference type="EC" id="4.1.1.17"/>
    </reaction>
</comment>
<evidence type="ECO:0000259" key="10">
    <source>
        <dbReference type="Pfam" id="PF00278"/>
    </source>
</evidence>
<organism evidence="12 13">
    <name type="scientific">Tepidicaulis marinus</name>
    <dbReference type="NCBI Taxonomy" id="1333998"/>
    <lineage>
        <taxon>Bacteria</taxon>
        <taxon>Pseudomonadati</taxon>
        <taxon>Pseudomonadota</taxon>
        <taxon>Alphaproteobacteria</taxon>
        <taxon>Hyphomicrobiales</taxon>
        <taxon>Parvibaculaceae</taxon>
        <taxon>Tepidicaulis</taxon>
    </lineage>
</organism>
<dbReference type="PANTHER" id="PTHR11482">
    <property type="entry name" value="ARGININE/DIAMINOPIMELATE/ORNITHINE DECARBOXYLASE"/>
    <property type="match status" value="1"/>
</dbReference>
<dbReference type="InterPro" id="IPR009006">
    <property type="entry name" value="Ala_racemase/Decarboxylase_C"/>
</dbReference>
<dbReference type="InterPro" id="IPR002433">
    <property type="entry name" value="Orn_de-COase"/>
</dbReference>
<gene>
    <name evidence="12" type="ORF">M2A_0627</name>
</gene>
<evidence type="ECO:0000256" key="8">
    <source>
        <dbReference type="PIRSR" id="PIRSR600183-50"/>
    </source>
</evidence>
<evidence type="ECO:0000259" key="11">
    <source>
        <dbReference type="Pfam" id="PF02784"/>
    </source>
</evidence>
<dbReference type="PRINTS" id="PR01179">
    <property type="entry name" value="ODADCRBXLASE"/>
</dbReference>
<dbReference type="InterPro" id="IPR029066">
    <property type="entry name" value="PLP-binding_barrel"/>
</dbReference>
<name>A0A081B7W0_9HYPH</name>
<dbReference type="SUPFAM" id="SSF50621">
    <property type="entry name" value="Alanine racemase C-terminal domain-like"/>
    <property type="match status" value="1"/>
</dbReference>
<keyword evidence="4" id="KW-0456">Lyase</keyword>
<dbReference type="Proteomes" id="UP000028702">
    <property type="component" value="Unassembled WGS sequence"/>
</dbReference>
<dbReference type="EMBL" id="BBIO01000002">
    <property type="protein sequence ID" value="GAK44128.1"/>
    <property type="molecule type" value="Genomic_DNA"/>
</dbReference>
<dbReference type="Gene3D" id="2.40.37.10">
    <property type="entry name" value="Lyase, Ornithine Decarboxylase, Chain A, domain 1"/>
    <property type="match status" value="1"/>
</dbReference>
<comment type="caution">
    <text evidence="12">The sequence shown here is derived from an EMBL/GenBank/DDBJ whole genome shotgun (WGS) entry which is preliminary data.</text>
</comment>
<dbReference type="eggNOG" id="COG0019">
    <property type="taxonomic scope" value="Bacteria"/>
</dbReference>
<dbReference type="PANTHER" id="PTHR11482:SF6">
    <property type="entry name" value="ORNITHINE DECARBOXYLASE 1-RELATED"/>
    <property type="match status" value="1"/>
</dbReference>
<dbReference type="PROSITE" id="PS00879">
    <property type="entry name" value="ODR_DC_2_2"/>
    <property type="match status" value="1"/>
</dbReference>
<comment type="similarity">
    <text evidence="2 9">Belongs to the Orn/Lys/Arg decarboxylase class-II family.</text>
</comment>
<feature type="domain" description="Orn/DAP/Arg decarboxylase 2 C-terminal" evidence="10">
    <location>
        <begin position="260"/>
        <end position="349"/>
    </location>
</feature>
<dbReference type="Pfam" id="PF00278">
    <property type="entry name" value="Orn_DAP_Arg_deC"/>
    <property type="match status" value="1"/>
</dbReference>
<evidence type="ECO:0000256" key="4">
    <source>
        <dbReference type="ARBA" id="ARBA00023239"/>
    </source>
</evidence>
<dbReference type="Pfam" id="PF02784">
    <property type="entry name" value="Orn_Arg_deC_N"/>
    <property type="match status" value="1"/>
</dbReference>
<evidence type="ECO:0000256" key="3">
    <source>
        <dbReference type="ARBA" id="ARBA00022898"/>
    </source>
</evidence>
<reference evidence="12 13" key="1">
    <citation type="submission" date="2014-07" db="EMBL/GenBank/DDBJ databases">
        <title>Tepidicaulis marinum gen. nov., sp. nov., a novel marine bacterium denitrifying nitrate to nitrous oxide strictly under microaerobic conditions.</title>
        <authorList>
            <person name="Takeuchi M."/>
            <person name="Yamagishi T."/>
            <person name="Kamagata Y."/>
            <person name="Oshima K."/>
            <person name="Hattori M."/>
            <person name="Katayama T."/>
            <person name="Hanada S."/>
            <person name="Tamaki H."/>
            <person name="Marumo K."/>
            <person name="Maeda H."/>
            <person name="Nedachi M."/>
            <person name="Iwasaki W."/>
            <person name="Suwa Y."/>
            <person name="Sakata S."/>
        </authorList>
    </citation>
    <scope>NUCLEOTIDE SEQUENCE [LARGE SCALE GENOMIC DNA]</scope>
    <source>
        <strain evidence="12 13">MA2</strain>
    </source>
</reference>
<protein>
    <recommendedName>
        <fullName evidence="6">ornithine decarboxylase</fullName>
        <ecNumber evidence="6">4.1.1.17</ecNumber>
    </recommendedName>
</protein>
<keyword evidence="3 8" id="KW-0663">Pyridoxal phosphate</keyword>
<feature type="active site" description="Proton donor" evidence="8">
    <location>
        <position position="321"/>
    </location>
</feature>
<dbReference type="InterPro" id="IPR022653">
    <property type="entry name" value="De-COase2_pyr-phos_BS"/>
</dbReference>
<comment type="cofactor">
    <cofactor evidence="1 8">
        <name>pyridoxal 5'-phosphate</name>
        <dbReference type="ChEBI" id="CHEBI:597326"/>
    </cofactor>
</comment>
<feature type="domain" description="Orn/DAP/Arg decarboxylase 2 N-terminal" evidence="11">
    <location>
        <begin position="31"/>
        <end position="258"/>
    </location>
</feature>
<dbReference type="Gene3D" id="3.20.20.10">
    <property type="entry name" value="Alanine racemase"/>
    <property type="match status" value="1"/>
</dbReference>
<dbReference type="PROSITE" id="PS00878">
    <property type="entry name" value="ODR_DC_2_1"/>
    <property type="match status" value="1"/>
</dbReference>
<comment type="pathway">
    <text evidence="5">Amine and polyamine biosynthesis; putrescine biosynthesis via L-ornithine pathway; putrescine from L-ornithine: step 1/1.</text>
</comment>
<dbReference type="AlphaFoldDB" id="A0A081B7W0"/>
<dbReference type="RefSeq" id="WP_052379160.1">
    <property type="nucleotide sequence ID" value="NZ_BBIO01000002.1"/>
</dbReference>
<evidence type="ECO:0000256" key="6">
    <source>
        <dbReference type="ARBA" id="ARBA00034138"/>
    </source>
</evidence>
<dbReference type="GO" id="GO:0033387">
    <property type="term" value="P:putrescine biosynthetic process from arginine, via ornithine"/>
    <property type="evidence" value="ECO:0007669"/>
    <property type="project" value="TreeGrafter"/>
</dbReference>
<dbReference type="PRINTS" id="PR01182">
    <property type="entry name" value="ORNDCRBXLASE"/>
</dbReference>
<sequence length="391" mass="42206">MKARSFPSVASIIERLNPSYPVFIVWPEVLREKARLFVEHFSGDVLYAVKCNPHPFVLKALSEGGITSYDTASLPEIAAVRELLPDADCYFNHPVKGRGAIDSAADVYGITDFVVDHEVEIDKIEEIAGRDVTVAVRFETDGKGAVYNLSSKFGAPPEEAVRLLKIVHERGMRAGLTFHVGSQCLDPDAYRSALKRAVEIMEKADVPLQFLDIGGGFPAPYAGVHVDLEAMLADIAAAVKELGITLPLLCEPGRALVADGCSLLLQVHLRKGDAIYVNEGIYGCLSEVNIGNFVMPARAFGKGGRALTGAPKAFRVFGPTCDSLDVMDGPFLVPDDIEEGDWIEVGLMGAYSLALATGFNGFVTDTVLRVDGRPHWLEEAMPLAEAETLSA</sequence>
<dbReference type="CDD" id="cd00622">
    <property type="entry name" value="PLPDE_III_ODC"/>
    <property type="match status" value="1"/>
</dbReference>
<dbReference type="EC" id="4.1.1.17" evidence="6"/>
<dbReference type="STRING" id="1333998.M2A_0627"/>
<evidence type="ECO:0000313" key="12">
    <source>
        <dbReference type="EMBL" id="GAK44128.1"/>
    </source>
</evidence>
<dbReference type="InterPro" id="IPR022644">
    <property type="entry name" value="De-COase2_N"/>
</dbReference>
<dbReference type="InterPro" id="IPR022657">
    <property type="entry name" value="De-COase2_CS"/>
</dbReference>
<feature type="modified residue" description="N6-(pyridoxal phosphate)lysine" evidence="8">
    <location>
        <position position="50"/>
    </location>
</feature>
<evidence type="ECO:0000313" key="13">
    <source>
        <dbReference type="Proteomes" id="UP000028702"/>
    </source>
</evidence>
<dbReference type="InterPro" id="IPR000183">
    <property type="entry name" value="Orn/DAP/Arg_de-COase"/>
</dbReference>
<proteinExistence type="inferred from homology"/>
<dbReference type="InterPro" id="IPR022643">
    <property type="entry name" value="De-COase2_C"/>
</dbReference>
<dbReference type="GO" id="GO:0004586">
    <property type="term" value="F:ornithine decarboxylase activity"/>
    <property type="evidence" value="ECO:0007669"/>
    <property type="project" value="UniProtKB-EC"/>
</dbReference>
<dbReference type="SUPFAM" id="SSF51419">
    <property type="entry name" value="PLP-binding barrel"/>
    <property type="match status" value="1"/>
</dbReference>
<accession>A0A081B7W0</accession>
<evidence type="ECO:0000256" key="7">
    <source>
        <dbReference type="ARBA" id="ARBA00049127"/>
    </source>
</evidence>
<dbReference type="GO" id="GO:0005737">
    <property type="term" value="C:cytoplasm"/>
    <property type="evidence" value="ECO:0007669"/>
    <property type="project" value="TreeGrafter"/>
</dbReference>
<evidence type="ECO:0000256" key="2">
    <source>
        <dbReference type="ARBA" id="ARBA00008872"/>
    </source>
</evidence>